<name>C3N3X9_SACI3</name>
<dbReference type="AlphaFoldDB" id="C3N3X9"/>
<dbReference type="EMBL" id="CP001401">
    <property type="protein sequence ID" value="ACP54711.1"/>
    <property type="molecule type" value="Genomic_DNA"/>
</dbReference>
<dbReference type="Proteomes" id="UP000002307">
    <property type="component" value="Chromosome"/>
</dbReference>
<protein>
    <submittedName>
        <fullName evidence="1">Uncharacterized protein</fullName>
    </submittedName>
</protein>
<organism evidence="1 2">
    <name type="scientific">Saccharolobus islandicus (strain M.16.27)</name>
    <name type="common">Sulfolobus islandicus</name>
    <dbReference type="NCBI Taxonomy" id="427318"/>
    <lineage>
        <taxon>Archaea</taxon>
        <taxon>Thermoproteota</taxon>
        <taxon>Thermoprotei</taxon>
        <taxon>Sulfolobales</taxon>
        <taxon>Sulfolobaceae</taxon>
        <taxon>Saccharolobus</taxon>
    </lineage>
</organism>
<evidence type="ECO:0000313" key="2">
    <source>
        <dbReference type="Proteomes" id="UP000002307"/>
    </source>
</evidence>
<dbReference type="HOGENOM" id="CLU_3245513_0_0_2"/>
<dbReference type="KEGG" id="sim:M1627_0755"/>
<gene>
    <name evidence="1" type="ordered locus">M1627_0755</name>
</gene>
<evidence type="ECO:0000313" key="1">
    <source>
        <dbReference type="EMBL" id="ACP54711.1"/>
    </source>
</evidence>
<reference evidence="1 2" key="1">
    <citation type="journal article" date="2009" name="Proc. Natl. Acad. Sci. U.S.A.">
        <title>Biogeography of the Sulfolobus islandicus pan-genome.</title>
        <authorList>
            <person name="Reno M.L."/>
            <person name="Held N.L."/>
            <person name="Fields C.J."/>
            <person name="Burke P.V."/>
            <person name="Whitaker R.J."/>
        </authorList>
    </citation>
    <scope>NUCLEOTIDE SEQUENCE [LARGE SCALE GENOMIC DNA]</scope>
    <source>
        <strain evidence="1 2">M.16.27</strain>
    </source>
</reference>
<sequence length="42" mass="4797">MKGVIKKGVKVFFMDESGIRHDPSRVYMLLGLIIQVLMFSLV</sequence>
<accession>C3N3X9</accession>
<proteinExistence type="predicted"/>